<sequence>MMRRHTRLFASLAVAAALPAVTAQPAQAVAGPRTAAAYSWHQLQSATGHCLVPRGRTVKALPCKPGQWLWREVVVPARDTFTADSHMFVYGEGKTVDPDGGTWCLDTNGISEAYMSKCDSNRADDGQLWYPLSDRRVNDYYYFTLVSEQSMGKCKQLVHAGGDTGVTHCPPGMLDKSPSNQNWRFGQPKGEYHW</sequence>
<dbReference type="Proteomes" id="UP000661607">
    <property type="component" value="Unassembled WGS sequence"/>
</dbReference>
<organism evidence="3 4">
    <name type="scientific">Nonomuraea africana</name>
    <dbReference type="NCBI Taxonomy" id="46171"/>
    <lineage>
        <taxon>Bacteria</taxon>
        <taxon>Bacillati</taxon>
        <taxon>Actinomycetota</taxon>
        <taxon>Actinomycetes</taxon>
        <taxon>Streptosporangiales</taxon>
        <taxon>Streptosporangiaceae</taxon>
        <taxon>Nonomuraea</taxon>
    </lineage>
</organism>
<evidence type="ECO:0000256" key="2">
    <source>
        <dbReference type="SAM" id="SignalP"/>
    </source>
</evidence>
<reference evidence="3 4" key="1">
    <citation type="submission" date="2020-10" db="EMBL/GenBank/DDBJ databases">
        <title>Sequencing the genomes of 1000 actinobacteria strains.</title>
        <authorList>
            <person name="Klenk H.-P."/>
        </authorList>
    </citation>
    <scope>NUCLEOTIDE SEQUENCE [LARGE SCALE GENOMIC DNA]</scope>
    <source>
        <strain evidence="3 4">DSM 43748</strain>
    </source>
</reference>
<feature type="signal peptide" evidence="2">
    <location>
        <begin position="1"/>
        <end position="28"/>
    </location>
</feature>
<evidence type="ECO:0000313" key="3">
    <source>
        <dbReference type="EMBL" id="MBE1562081.1"/>
    </source>
</evidence>
<dbReference type="RefSeq" id="WP_192776884.1">
    <property type="nucleotide sequence ID" value="NZ_BAAASY010000034.1"/>
</dbReference>
<keyword evidence="4" id="KW-1185">Reference proteome</keyword>
<accession>A0ABR9KJ90</accession>
<evidence type="ECO:0000256" key="1">
    <source>
        <dbReference type="SAM" id="MobiDB-lite"/>
    </source>
</evidence>
<protein>
    <recommendedName>
        <fullName evidence="5">Ricin B lectin domain-containing protein</fullName>
    </recommendedName>
</protein>
<dbReference type="InterPro" id="IPR035992">
    <property type="entry name" value="Ricin_B-like_lectins"/>
</dbReference>
<gene>
    <name evidence="3" type="ORF">H4W81_004860</name>
</gene>
<proteinExistence type="predicted"/>
<feature type="region of interest" description="Disordered" evidence="1">
    <location>
        <begin position="173"/>
        <end position="194"/>
    </location>
</feature>
<comment type="caution">
    <text evidence="3">The sequence shown here is derived from an EMBL/GenBank/DDBJ whole genome shotgun (WGS) entry which is preliminary data.</text>
</comment>
<evidence type="ECO:0000313" key="4">
    <source>
        <dbReference type="Proteomes" id="UP000661607"/>
    </source>
</evidence>
<dbReference type="SUPFAM" id="SSF50370">
    <property type="entry name" value="Ricin B-like lectins"/>
    <property type="match status" value="1"/>
</dbReference>
<name>A0ABR9KJ90_9ACTN</name>
<evidence type="ECO:0008006" key="5">
    <source>
        <dbReference type="Google" id="ProtNLM"/>
    </source>
</evidence>
<dbReference type="PROSITE" id="PS50231">
    <property type="entry name" value="RICIN_B_LECTIN"/>
    <property type="match status" value="1"/>
</dbReference>
<keyword evidence="2" id="KW-0732">Signal</keyword>
<dbReference type="EMBL" id="JADBEF010000001">
    <property type="protein sequence ID" value="MBE1562081.1"/>
    <property type="molecule type" value="Genomic_DNA"/>
</dbReference>
<feature type="chain" id="PRO_5046583869" description="Ricin B lectin domain-containing protein" evidence="2">
    <location>
        <begin position="29"/>
        <end position="194"/>
    </location>
</feature>